<dbReference type="Pfam" id="PF25465">
    <property type="entry name" value="Beta-prop_At4g14310"/>
    <property type="match status" value="1"/>
</dbReference>
<dbReference type="AlphaFoldDB" id="A0A817AYX7"/>
<name>A0A817AYX7_BRANA</name>
<dbReference type="PANTHER" id="PTHR35492">
    <property type="entry name" value="TRANSDUCIN/WD40 REPEAT-LIKE SUPERFAMILY PROTEIN"/>
    <property type="match status" value="1"/>
</dbReference>
<sequence length="79" mass="8586">MDGEGNDEVFCISDSVNPSGIGAKIPKLGVNEQCVSSRRDTEFLGCTNLKSSSAKKQTTSDSSQVQQFSLWKQRLVQST</sequence>
<dbReference type="PANTHER" id="PTHR35492:SF1">
    <property type="entry name" value="TRANSDUCIN_WD40 REPEAT-LIKE SUPERFAMILY PROTEIN"/>
    <property type="match status" value="1"/>
</dbReference>
<accession>A0A817AYX7</accession>
<evidence type="ECO:0000259" key="1">
    <source>
        <dbReference type="Pfam" id="PF25465"/>
    </source>
</evidence>
<dbReference type="Proteomes" id="UP001295469">
    <property type="component" value="Chromosome A04"/>
</dbReference>
<proteinExistence type="predicted"/>
<organism evidence="2">
    <name type="scientific">Brassica napus</name>
    <name type="common">Rape</name>
    <dbReference type="NCBI Taxonomy" id="3708"/>
    <lineage>
        <taxon>Eukaryota</taxon>
        <taxon>Viridiplantae</taxon>
        <taxon>Streptophyta</taxon>
        <taxon>Embryophyta</taxon>
        <taxon>Tracheophyta</taxon>
        <taxon>Spermatophyta</taxon>
        <taxon>Magnoliopsida</taxon>
        <taxon>eudicotyledons</taxon>
        <taxon>Gunneridae</taxon>
        <taxon>Pentapetalae</taxon>
        <taxon>rosids</taxon>
        <taxon>malvids</taxon>
        <taxon>Brassicales</taxon>
        <taxon>Brassicaceae</taxon>
        <taxon>Brassiceae</taxon>
        <taxon>Brassica</taxon>
    </lineage>
</organism>
<protein>
    <submittedName>
        <fullName evidence="2">(rape) hypothetical protein</fullName>
    </submittedName>
</protein>
<dbReference type="InterPro" id="IPR045289">
    <property type="entry name" value="At4g14310-like"/>
</dbReference>
<dbReference type="EMBL" id="HG994358">
    <property type="protein sequence ID" value="CAF2268997.1"/>
    <property type="molecule type" value="Genomic_DNA"/>
</dbReference>
<reference evidence="2" key="1">
    <citation type="submission" date="2021-01" db="EMBL/GenBank/DDBJ databases">
        <authorList>
            <consortium name="Genoscope - CEA"/>
            <person name="William W."/>
        </authorList>
    </citation>
    <scope>NUCLEOTIDE SEQUENCE</scope>
</reference>
<feature type="domain" description="At4g14310 8-bladed propeller" evidence="1">
    <location>
        <begin position="2"/>
        <end position="78"/>
    </location>
</feature>
<dbReference type="InterPro" id="IPR057442">
    <property type="entry name" value="Beta-prop_At4g14310"/>
</dbReference>
<gene>
    <name evidence="2" type="ORF">DARMORV10_A04P07780.1</name>
</gene>
<evidence type="ECO:0000313" key="2">
    <source>
        <dbReference type="EMBL" id="CAF2268997.1"/>
    </source>
</evidence>